<evidence type="ECO:0000256" key="1">
    <source>
        <dbReference type="ARBA" id="ARBA00004127"/>
    </source>
</evidence>
<gene>
    <name evidence="9" type="ORF">SAMN02949497_4200</name>
</gene>
<dbReference type="GO" id="GO:0050479">
    <property type="term" value="F:glyceryl-ether monooxygenase activity"/>
    <property type="evidence" value="ECO:0007669"/>
    <property type="project" value="TreeGrafter"/>
</dbReference>
<dbReference type="PANTHER" id="PTHR21624">
    <property type="entry name" value="STEROL DESATURASE-RELATED PROTEIN"/>
    <property type="match status" value="1"/>
</dbReference>
<keyword evidence="4" id="KW-0560">Oxidoreductase</keyword>
<keyword evidence="5" id="KW-0443">Lipid metabolism</keyword>
<feature type="domain" description="Fatty acid hydroxylase" evidence="8">
    <location>
        <begin position="104"/>
        <end position="238"/>
    </location>
</feature>
<evidence type="ECO:0000256" key="4">
    <source>
        <dbReference type="ARBA" id="ARBA00023002"/>
    </source>
</evidence>
<keyword evidence="10" id="KW-1185">Reference proteome</keyword>
<dbReference type="PANTHER" id="PTHR21624:SF1">
    <property type="entry name" value="ALKYLGLYCEROL MONOOXYGENASE"/>
    <property type="match status" value="1"/>
</dbReference>
<dbReference type="InterPro" id="IPR006694">
    <property type="entry name" value="Fatty_acid_hydroxylase"/>
</dbReference>
<feature type="transmembrane region" description="Helical" evidence="7">
    <location>
        <begin position="103"/>
        <end position="120"/>
    </location>
</feature>
<evidence type="ECO:0000256" key="7">
    <source>
        <dbReference type="SAM" id="Phobius"/>
    </source>
</evidence>
<evidence type="ECO:0000259" key="8">
    <source>
        <dbReference type="Pfam" id="PF04116"/>
    </source>
</evidence>
<dbReference type="GO" id="GO:0005506">
    <property type="term" value="F:iron ion binding"/>
    <property type="evidence" value="ECO:0007669"/>
    <property type="project" value="InterPro"/>
</dbReference>
<evidence type="ECO:0000256" key="3">
    <source>
        <dbReference type="ARBA" id="ARBA00022989"/>
    </source>
</evidence>
<evidence type="ECO:0000313" key="9">
    <source>
        <dbReference type="EMBL" id="SMF96792.1"/>
    </source>
</evidence>
<dbReference type="RefSeq" id="WP_085215651.1">
    <property type="nucleotide sequence ID" value="NZ_FXAM01000001.1"/>
</dbReference>
<keyword evidence="2 7" id="KW-0812">Transmembrane</keyword>
<feature type="transmembrane region" description="Helical" evidence="7">
    <location>
        <begin position="157"/>
        <end position="187"/>
    </location>
</feature>
<dbReference type="InterPro" id="IPR051689">
    <property type="entry name" value="Sterol_desaturase/TMEM195"/>
</dbReference>
<protein>
    <submittedName>
        <fullName evidence="9">Sterol desaturase/sphingolipid hydroxylase, fatty acid hydroxylase superfamily</fullName>
    </submittedName>
</protein>
<accession>A0A1Y6D8R5</accession>
<dbReference type="STRING" id="1760988.SAMN02949497_4200"/>
<dbReference type="Pfam" id="PF04116">
    <property type="entry name" value="FA_hydroxylase"/>
    <property type="match status" value="1"/>
</dbReference>
<evidence type="ECO:0000313" key="10">
    <source>
        <dbReference type="Proteomes" id="UP000192923"/>
    </source>
</evidence>
<proteinExistence type="predicted"/>
<dbReference type="GO" id="GO:0016020">
    <property type="term" value="C:membrane"/>
    <property type="evidence" value="ECO:0007669"/>
    <property type="project" value="GOC"/>
</dbReference>
<dbReference type="AlphaFoldDB" id="A0A1Y6D8R5"/>
<keyword evidence="6 7" id="KW-0472">Membrane</keyword>
<keyword evidence="3 7" id="KW-1133">Transmembrane helix</keyword>
<dbReference type="Proteomes" id="UP000192923">
    <property type="component" value="Unassembled WGS sequence"/>
</dbReference>
<feature type="transmembrane region" description="Helical" evidence="7">
    <location>
        <begin position="25"/>
        <end position="41"/>
    </location>
</feature>
<dbReference type="GO" id="GO:0008610">
    <property type="term" value="P:lipid biosynthetic process"/>
    <property type="evidence" value="ECO:0007669"/>
    <property type="project" value="InterPro"/>
</dbReference>
<evidence type="ECO:0000256" key="6">
    <source>
        <dbReference type="ARBA" id="ARBA00023136"/>
    </source>
</evidence>
<organism evidence="9 10">
    <name type="scientific">Methylomagnum ishizawai</name>
    <dbReference type="NCBI Taxonomy" id="1760988"/>
    <lineage>
        <taxon>Bacteria</taxon>
        <taxon>Pseudomonadati</taxon>
        <taxon>Pseudomonadota</taxon>
        <taxon>Gammaproteobacteria</taxon>
        <taxon>Methylococcales</taxon>
        <taxon>Methylococcaceae</taxon>
        <taxon>Methylomagnum</taxon>
    </lineage>
</organism>
<sequence length="291" mass="32896">MSDSSLNLIADPFVRAVTAGVNDDLLALLVILSLFGLALAEHRRPFLRPGIRALKTSYCTNVCLFLFNDITLSLLSIPTLYFVAQRLDGLGWLSGMEEGVAKYVLTLVLLDFAMYVWHYATHHCDALWIFHKVHHSDRTLNVTTGLRFHMGELFLEVLVRVAFIGLIGVAANAVWVGQTIITLFVLFHHTNVSFPAERVLSKLFIVPRLHRLHHSTLRWQHDSNYGAIFSIWDRMFGTLAEQEPAAIGLDGVGELRFFDLLKYGLTRRIQFKHGPVFGHALRDAVKKASYL</sequence>
<evidence type="ECO:0000256" key="5">
    <source>
        <dbReference type="ARBA" id="ARBA00023098"/>
    </source>
</evidence>
<dbReference type="GO" id="GO:0012505">
    <property type="term" value="C:endomembrane system"/>
    <property type="evidence" value="ECO:0007669"/>
    <property type="project" value="UniProtKB-SubCell"/>
</dbReference>
<dbReference type="EMBL" id="FXAM01000001">
    <property type="protein sequence ID" value="SMF96792.1"/>
    <property type="molecule type" value="Genomic_DNA"/>
</dbReference>
<name>A0A1Y6D8R5_9GAMM</name>
<dbReference type="OrthoDB" id="9770329at2"/>
<feature type="transmembrane region" description="Helical" evidence="7">
    <location>
        <begin position="62"/>
        <end position="83"/>
    </location>
</feature>
<evidence type="ECO:0000256" key="2">
    <source>
        <dbReference type="ARBA" id="ARBA00022692"/>
    </source>
</evidence>
<dbReference type="GO" id="GO:0006643">
    <property type="term" value="P:membrane lipid metabolic process"/>
    <property type="evidence" value="ECO:0007669"/>
    <property type="project" value="TreeGrafter"/>
</dbReference>
<comment type="subcellular location">
    <subcellularLocation>
        <location evidence="1">Endomembrane system</location>
        <topology evidence="1">Multi-pass membrane protein</topology>
    </subcellularLocation>
</comment>
<reference evidence="9 10" key="1">
    <citation type="submission" date="2016-12" db="EMBL/GenBank/DDBJ databases">
        <authorList>
            <person name="Song W.-J."/>
            <person name="Kurnit D.M."/>
        </authorList>
    </citation>
    <scope>NUCLEOTIDE SEQUENCE [LARGE SCALE GENOMIC DNA]</scope>
    <source>
        <strain evidence="9 10">175</strain>
    </source>
</reference>